<evidence type="ECO:0000313" key="3">
    <source>
        <dbReference type="EMBL" id="KAL0566343.1"/>
    </source>
</evidence>
<feature type="transmembrane region" description="Helical" evidence="1">
    <location>
        <begin position="14"/>
        <end position="39"/>
    </location>
</feature>
<dbReference type="PANTHER" id="PTHR40465">
    <property type="entry name" value="CHROMOSOME 1, WHOLE GENOME SHOTGUN SEQUENCE"/>
    <property type="match status" value="1"/>
</dbReference>
<organism evidence="3 4">
    <name type="scientific">Marasmius crinis-equi</name>
    <dbReference type="NCBI Taxonomy" id="585013"/>
    <lineage>
        <taxon>Eukaryota</taxon>
        <taxon>Fungi</taxon>
        <taxon>Dikarya</taxon>
        <taxon>Basidiomycota</taxon>
        <taxon>Agaricomycotina</taxon>
        <taxon>Agaricomycetes</taxon>
        <taxon>Agaricomycetidae</taxon>
        <taxon>Agaricales</taxon>
        <taxon>Marasmiineae</taxon>
        <taxon>Marasmiaceae</taxon>
        <taxon>Marasmius</taxon>
    </lineage>
</organism>
<feature type="non-terminal residue" evidence="3">
    <location>
        <position position="224"/>
    </location>
</feature>
<evidence type="ECO:0000259" key="2">
    <source>
        <dbReference type="Pfam" id="PF20152"/>
    </source>
</evidence>
<comment type="caution">
    <text evidence="3">The sequence shown here is derived from an EMBL/GenBank/DDBJ whole genome shotgun (WGS) entry which is preliminary data.</text>
</comment>
<dbReference type="PANTHER" id="PTHR40465:SF1">
    <property type="entry name" value="DUF6534 DOMAIN-CONTAINING PROTEIN"/>
    <property type="match status" value="1"/>
</dbReference>
<proteinExistence type="predicted"/>
<dbReference type="Proteomes" id="UP001465976">
    <property type="component" value="Unassembled WGS sequence"/>
</dbReference>
<name>A0ABR3ETY7_9AGAR</name>
<keyword evidence="1" id="KW-0812">Transmembrane</keyword>
<evidence type="ECO:0000256" key="1">
    <source>
        <dbReference type="SAM" id="Phobius"/>
    </source>
</evidence>
<feature type="transmembrane region" description="Helical" evidence="1">
    <location>
        <begin position="94"/>
        <end position="112"/>
    </location>
</feature>
<sequence>MAALSVDVTIDNTLGAILVGFALACAIYGILFSQVFTYFSNYPLDRVVYKILVLLILAMETTDQALIGHILYFYGITNFGHPLVLLRGETKWSLILQQTIGATVGAIVKTNFALRVWRFSERNWFMTSLIMLLVLGQLGLALAFTAKAFQLPNLFAVVHLRTLGTIALAVGVLTDVVIAFALCFFLNRLRTGYQRSDTLVNSLVRYAVNTGAVTGAVSLTTLIL</sequence>
<accession>A0ABR3ETY7</accession>
<reference evidence="3 4" key="1">
    <citation type="submission" date="2024-02" db="EMBL/GenBank/DDBJ databases">
        <title>A draft genome for the cacao thread blight pathogen Marasmius crinis-equi.</title>
        <authorList>
            <person name="Cohen S.P."/>
            <person name="Baruah I.K."/>
            <person name="Amoako-Attah I."/>
            <person name="Bukari Y."/>
            <person name="Meinhardt L.W."/>
            <person name="Bailey B.A."/>
        </authorList>
    </citation>
    <scope>NUCLEOTIDE SEQUENCE [LARGE SCALE GENOMIC DNA]</scope>
    <source>
        <strain evidence="3 4">GH-76</strain>
    </source>
</reference>
<keyword evidence="4" id="KW-1185">Reference proteome</keyword>
<feature type="transmembrane region" description="Helical" evidence="1">
    <location>
        <begin position="166"/>
        <end position="186"/>
    </location>
</feature>
<gene>
    <name evidence="3" type="ORF">V5O48_015676</name>
</gene>
<feature type="transmembrane region" description="Helical" evidence="1">
    <location>
        <begin position="51"/>
        <end position="74"/>
    </location>
</feature>
<keyword evidence="1" id="KW-0472">Membrane</keyword>
<feature type="transmembrane region" description="Helical" evidence="1">
    <location>
        <begin position="124"/>
        <end position="146"/>
    </location>
</feature>
<feature type="domain" description="DUF6534" evidence="2">
    <location>
        <begin position="172"/>
        <end position="219"/>
    </location>
</feature>
<dbReference type="Pfam" id="PF20152">
    <property type="entry name" value="DUF6534"/>
    <property type="match status" value="1"/>
</dbReference>
<protein>
    <recommendedName>
        <fullName evidence="2">DUF6534 domain-containing protein</fullName>
    </recommendedName>
</protein>
<evidence type="ECO:0000313" key="4">
    <source>
        <dbReference type="Proteomes" id="UP001465976"/>
    </source>
</evidence>
<dbReference type="EMBL" id="JBAHYK010001931">
    <property type="protein sequence ID" value="KAL0566343.1"/>
    <property type="molecule type" value="Genomic_DNA"/>
</dbReference>
<keyword evidence="1" id="KW-1133">Transmembrane helix</keyword>
<dbReference type="InterPro" id="IPR045339">
    <property type="entry name" value="DUF6534"/>
</dbReference>